<protein>
    <submittedName>
        <fullName evidence="2">Uncharacterized protein</fullName>
    </submittedName>
</protein>
<dbReference type="AlphaFoldDB" id="A0ABD2UYB8"/>
<evidence type="ECO:0000313" key="3">
    <source>
        <dbReference type="Proteomes" id="UP001627284"/>
    </source>
</evidence>
<evidence type="ECO:0000256" key="1">
    <source>
        <dbReference type="SAM" id="MobiDB-lite"/>
    </source>
</evidence>
<comment type="caution">
    <text evidence="2">The sequence shown here is derived from an EMBL/GenBank/DDBJ whole genome shotgun (WGS) entry which is preliminary data.</text>
</comment>
<name>A0ABD2UYB8_9SOLN</name>
<sequence length="100" mass="11308">QFFSPANINPSAHKKDPYSSSSSQRRRNPAALRCTKNLVESVQAVASVFCFEIKRLSLEICCILYQFLAGQPRNLNSNTNLLYWRGGWWDTKIGEAGNLI</sequence>
<proteinExistence type="predicted"/>
<keyword evidence="3" id="KW-1185">Reference proteome</keyword>
<reference evidence="2 3" key="1">
    <citation type="submission" date="2024-05" db="EMBL/GenBank/DDBJ databases">
        <title>De novo assembly of an allotetraploid wild potato.</title>
        <authorList>
            <person name="Hosaka A.J."/>
        </authorList>
    </citation>
    <scope>NUCLEOTIDE SEQUENCE [LARGE SCALE GENOMIC DNA]</scope>
    <source>
        <tissue evidence="2">Young leaves</tissue>
    </source>
</reference>
<feature type="non-terminal residue" evidence="2">
    <location>
        <position position="1"/>
    </location>
</feature>
<feature type="region of interest" description="Disordered" evidence="1">
    <location>
        <begin position="1"/>
        <end position="29"/>
    </location>
</feature>
<dbReference type="Proteomes" id="UP001627284">
    <property type="component" value="Unassembled WGS sequence"/>
</dbReference>
<dbReference type="EMBL" id="JBJKTR010000003">
    <property type="protein sequence ID" value="KAL3373849.1"/>
    <property type="molecule type" value="Genomic_DNA"/>
</dbReference>
<accession>A0ABD2UYB8</accession>
<evidence type="ECO:0000313" key="2">
    <source>
        <dbReference type="EMBL" id="KAL3373849.1"/>
    </source>
</evidence>
<organism evidence="2 3">
    <name type="scientific">Solanum stoloniferum</name>
    <dbReference type="NCBI Taxonomy" id="62892"/>
    <lineage>
        <taxon>Eukaryota</taxon>
        <taxon>Viridiplantae</taxon>
        <taxon>Streptophyta</taxon>
        <taxon>Embryophyta</taxon>
        <taxon>Tracheophyta</taxon>
        <taxon>Spermatophyta</taxon>
        <taxon>Magnoliopsida</taxon>
        <taxon>eudicotyledons</taxon>
        <taxon>Gunneridae</taxon>
        <taxon>Pentapetalae</taxon>
        <taxon>asterids</taxon>
        <taxon>lamiids</taxon>
        <taxon>Solanales</taxon>
        <taxon>Solanaceae</taxon>
        <taxon>Solanoideae</taxon>
        <taxon>Solaneae</taxon>
        <taxon>Solanum</taxon>
    </lineage>
</organism>
<feature type="compositionally biased region" description="Polar residues" evidence="1">
    <location>
        <begin position="1"/>
        <end position="10"/>
    </location>
</feature>
<gene>
    <name evidence="2" type="ORF">AABB24_005698</name>
</gene>